<dbReference type="Proteomes" id="UP000001542">
    <property type="component" value="Unassembled WGS sequence"/>
</dbReference>
<dbReference type="PANTHER" id="PTHR45661">
    <property type="entry name" value="SURFACE ANTIGEN"/>
    <property type="match status" value="1"/>
</dbReference>
<dbReference type="VEuPathDB" id="TrichDB:TVAG_093850"/>
<dbReference type="InterPro" id="IPR032675">
    <property type="entry name" value="LRR_dom_sf"/>
</dbReference>
<dbReference type="STRING" id="5722.A2DBK8"/>
<dbReference type="SMR" id="A2DBK8"/>
<dbReference type="Pfam" id="PF13306">
    <property type="entry name" value="LRR_5"/>
    <property type="match status" value="2"/>
</dbReference>
<dbReference type="RefSeq" id="XP_001583197.1">
    <property type="nucleotide sequence ID" value="XM_001583147.1"/>
</dbReference>
<dbReference type="InterPro" id="IPR026906">
    <property type="entry name" value="LRR_5"/>
</dbReference>
<dbReference type="SUPFAM" id="SSF52058">
    <property type="entry name" value="L domain-like"/>
    <property type="match status" value="2"/>
</dbReference>
<dbReference type="VEuPathDB" id="TrichDB:TVAGG3_0381850"/>
<sequence>MHCFYNSRIKNIQLGNNIERIPAFAFYNSSIESINLDKVRYICPYSFYQCEHLIELTFSDNLVYISRYAFSGCINLETIIINSQRKIEVGIHAFENCHKLNIANIVSLMNDIPDSCFSCCNEFTNHVETSSSCIIIGSDSFRNFIGSIKLNEGLEIIKDSAFLNCSLPLITIPSTVKYIGDRSFLHCYELERIEIPSSVTFLGEGCFYSCEKLSYVIIGKNITELPSYAFYGWYSLTSVIILGKITRFKYCCFQSSIVSSAKVGSNCICEPYSFATEEMTLLDIGNNAILSINEIRSSKLNIVLNDNITFIDSLRSEFPINIYYVGMAKYNKQIYQTLYYFLNMNSETKIYVTPRYRDCTFCGLNVIHTNYNPFESQHISVLQLGRKLREIELPQKCIVNGYVTIYNVYFKRVHKLAFSLSFCSTLLIKHL</sequence>
<protein>
    <submittedName>
        <fullName evidence="1">Surface antigen BspA-like</fullName>
    </submittedName>
</protein>
<proteinExistence type="predicted"/>
<dbReference type="KEGG" id="tva:5467765"/>
<dbReference type="OrthoDB" id="10061535at2759"/>
<dbReference type="Gene3D" id="3.80.10.10">
    <property type="entry name" value="Ribonuclease Inhibitor"/>
    <property type="match status" value="2"/>
</dbReference>
<reference evidence="1" key="1">
    <citation type="submission" date="2006-10" db="EMBL/GenBank/DDBJ databases">
        <authorList>
            <person name="Amadeo P."/>
            <person name="Zhao Q."/>
            <person name="Wortman J."/>
            <person name="Fraser-Liggett C."/>
            <person name="Carlton J."/>
        </authorList>
    </citation>
    <scope>NUCLEOTIDE SEQUENCE</scope>
    <source>
        <strain evidence="1">G3</strain>
    </source>
</reference>
<dbReference type="PANTHER" id="PTHR45661:SF3">
    <property type="entry name" value="IG-LIKE DOMAIN-CONTAINING PROTEIN"/>
    <property type="match status" value="1"/>
</dbReference>
<gene>
    <name evidence="1" type="ORF">TVAG_093850</name>
</gene>
<dbReference type="EMBL" id="DS113185">
    <property type="protein sequence ID" value="EAY22211.1"/>
    <property type="molecule type" value="Genomic_DNA"/>
</dbReference>
<organism evidence="1 2">
    <name type="scientific">Trichomonas vaginalis (strain ATCC PRA-98 / G3)</name>
    <dbReference type="NCBI Taxonomy" id="412133"/>
    <lineage>
        <taxon>Eukaryota</taxon>
        <taxon>Metamonada</taxon>
        <taxon>Parabasalia</taxon>
        <taxon>Trichomonadida</taxon>
        <taxon>Trichomonadidae</taxon>
        <taxon>Trichomonas</taxon>
    </lineage>
</organism>
<accession>A2DBK8</accession>
<dbReference type="InterPro" id="IPR053139">
    <property type="entry name" value="Surface_bspA-like"/>
</dbReference>
<dbReference type="InParanoid" id="A2DBK8"/>
<evidence type="ECO:0000313" key="2">
    <source>
        <dbReference type="Proteomes" id="UP000001542"/>
    </source>
</evidence>
<reference evidence="1" key="2">
    <citation type="journal article" date="2007" name="Science">
        <title>Draft genome sequence of the sexually transmitted pathogen Trichomonas vaginalis.</title>
        <authorList>
            <person name="Carlton J.M."/>
            <person name="Hirt R.P."/>
            <person name="Silva J.C."/>
            <person name="Delcher A.L."/>
            <person name="Schatz M."/>
            <person name="Zhao Q."/>
            <person name="Wortman J.R."/>
            <person name="Bidwell S.L."/>
            <person name="Alsmark U.C.M."/>
            <person name="Besteiro S."/>
            <person name="Sicheritz-Ponten T."/>
            <person name="Noel C.J."/>
            <person name="Dacks J.B."/>
            <person name="Foster P.G."/>
            <person name="Simillion C."/>
            <person name="Van de Peer Y."/>
            <person name="Miranda-Saavedra D."/>
            <person name="Barton G.J."/>
            <person name="Westrop G.D."/>
            <person name="Mueller S."/>
            <person name="Dessi D."/>
            <person name="Fiori P.L."/>
            <person name="Ren Q."/>
            <person name="Paulsen I."/>
            <person name="Zhang H."/>
            <person name="Bastida-Corcuera F.D."/>
            <person name="Simoes-Barbosa A."/>
            <person name="Brown M.T."/>
            <person name="Hayes R.D."/>
            <person name="Mukherjee M."/>
            <person name="Okumura C.Y."/>
            <person name="Schneider R."/>
            <person name="Smith A.J."/>
            <person name="Vanacova S."/>
            <person name="Villalvazo M."/>
            <person name="Haas B.J."/>
            <person name="Pertea M."/>
            <person name="Feldblyum T.V."/>
            <person name="Utterback T.R."/>
            <person name="Shu C.L."/>
            <person name="Osoegawa K."/>
            <person name="de Jong P.J."/>
            <person name="Hrdy I."/>
            <person name="Horvathova L."/>
            <person name="Zubacova Z."/>
            <person name="Dolezal P."/>
            <person name="Malik S.B."/>
            <person name="Logsdon J.M. Jr."/>
            <person name="Henze K."/>
            <person name="Gupta A."/>
            <person name="Wang C.C."/>
            <person name="Dunne R.L."/>
            <person name="Upcroft J.A."/>
            <person name="Upcroft P."/>
            <person name="White O."/>
            <person name="Salzberg S.L."/>
            <person name="Tang P."/>
            <person name="Chiu C.-H."/>
            <person name="Lee Y.-S."/>
            <person name="Embley T.M."/>
            <person name="Coombs G.H."/>
            <person name="Mottram J.C."/>
            <person name="Tachezy J."/>
            <person name="Fraser-Liggett C.M."/>
            <person name="Johnson P.J."/>
        </authorList>
    </citation>
    <scope>NUCLEOTIDE SEQUENCE [LARGE SCALE GENOMIC DNA]</scope>
    <source>
        <strain evidence="1">G3</strain>
    </source>
</reference>
<name>A2DBK8_TRIV3</name>
<keyword evidence="2" id="KW-1185">Reference proteome</keyword>
<dbReference type="AlphaFoldDB" id="A2DBK8"/>
<evidence type="ECO:0000313" key="1">
    <source>
        <dbReference type="EMBL" id="EAY22211.1"/>
    </source>
</evidence>